<evidence type="ECO:0000313" key="14">
    <source>
        <dbReference type="EMBL" id="PEN12306.1"/>
    </source>
</evidence>
<comment type="cofactor">
    <cofactor evidence="12">
        <name>Zn(2+)</name>
        <dbReference type="ChEBI" id="CHEBI:29105"/>
    </cofactor>
    <text evidence="12">Binds 1 zinc ion per subunit.</text>
</comment>
<keyword evidence="8 12" id="KW-0862">Zinc</keyword>
<proteinExistence type="inferred from homology"/>
<dbReference type="AlphaFoldDB" id="A0A2A8CUM0"/>
<dbReference type="InterPro" id="IPR036388">
    <property type="entry name" value="WH-like_DNA-bd_sf"/>
</dbReference>
<evidence type="ECO:0000256" key="9">
    <source>
        <dbReference type="ARBA" id="ARBA00023015"/>
    </source>
</evidence>
<evidence type="ECO:0000256" key="10">
    <source>
        <dbReference type="ARBA" id="ARBA00023125"/>
    </source>
</evidence>
<dbReference type="OrthoDB" id="8659436at2"/>
<feature type="binding site" evidence="13">
    <location>
        <position position="137"/>
    </location>
    <ligand>
        <name>Fe cation</name>
        <dbReference type="ChEBI" id="CHEBI:24875"/>
    </ligand>
</feature>
<dbReference type="Proteomes" id="UP000220102">
    <property type="component" value="Unassembled WGS sequence"/>
</dbReference>
<keyword evidence="11" id="KW-0804">Transcription</keyword>
<feature type="binding site" evidence="12">
    <location>
        <position position="108"/>
    </location>
    <ligand>
        <name>Zn(2+)</name>
        <dbReference type="ChEBI" id="CHEBI:29105"/>
    </ligand>
</feature>
<comment type="caution">
    <text evidence="14">The sequence shown here is derived from an EMBL/GenBank/DDBJ whole genome shotgun (WGS) entry which is preliminary data.</text>
</comment>
<dbReference type="GO" id="GO:0045892">
    <property type="term" value="P:negative regulation of DNA-templated transcription"/>
    <property type="evidence" value="ECO:0007669"/>
    <property type="project" value="TreeGrafter"/>
</dbReference>
<keyword evidence="7 12" id="KW-0479">Metal-binding</keyword>
<keyword evidence="9" id="KW-0805">Transcription regulation</keyword>
<dbReference type="PANTHER" id="PTHR33202:SF2">
    <property type="entry name" value="FERRIC UPTAKE REGULATION PROTEIN"/>
    <property type="match status" value="1"/>
</dbReference>
<comment type="subunit">
    <text evidence="3">Homodimer.</text>
</comment>
<dbReference type="CDD" id="cd07153">
    <property type="entry name" value="Fur_like"/>
    <property type="match status" value="1"/>
</dbReference>
<sequence length="167" mass="19810">MSTLPQQKLDEVRSIFEAFLKKRNKRQTPERFSVLEEIYKTDDHVDADELYLRLKQDGTRVSRATVYNTLELLLECELVVRHQFGKNQAKYERAYSYWQHDHLICMDCNELFEFCDPRLQSIQEMVAEIYEFEIKHHSLNMYGHCIRENCPNRSSDDEPAKAEAAGE</sequence>
<name>A0A2A8CUM0_9BACT</name>
<dbReference type="RefSeq" id="WP_098077562.1">
    <property type="nucleotide sequence ID" value="NZ_PDEQ01000008.1"/>
</dbReference>
<dbReference type="Gene3D" id="1.10.10.10">
    <property type="entry name" value="Winged helix-like DNA-binding domain superfamily/Winged helix DNA-binding domain"/>
    <property type="match status" value="1"/>
</dbReference>
<keyword evidence="15" id="KW-1185">Reference proteome</keyword>
<keyword evidence="5" id="KW-0963">Cytoplasm</keyword>
<protein>
    <recommendedName>
        <fullName evidence="4">Ferric uptake regulation protein</fullName>
    </recommendedName>
</protein>
<accession>A0A2A8CUM0</accession>
<evidence type="ECO:0000256" key="11">
    <source>
        <dbReference type="ARBA" id="ARBA00023163"/>
    </source>
</evidence>
<comment type="subcellular location">
    <subcellularLocation>
        <location evidence="1">Cytoplasm</location>
    </subcellularLocation>
</comment>
<dbReference type="GO" id="GO:1900376">
    <property type="term" value="P:regulation of secondary metabolite biosynthetic process"/>
    <property type="evidence" value="ECO:0007669"/>
    <property type="project" value="TreeGrafter"/>
</dbReference>
<comment type="cofactor">
    <cofactor evidence="13">
        <name>Mn(2+)</name>
        <dbReference type="ChEBI" id="CHEBI:29035"/>
    </cofactor>
    <cofactor evidence="13">
        <name>Fe(2+)</name>
        <dbReference type="ChEBI" id="CHEBI:29033"/>
    </cofactor>
    <text evidence="13">Binds 1 Mn(2+) or Fe(2+) ion per subunit.</text>
</comment>
<dbReference type="EMBL" id="PDEQ01000008">
    <property type="protein sequence ID" value="PEN12306.1"/>
    <property type="molecule type" value="Genomic_DNA"/>
</dbReference>
<dbReference type="Pfam" id="PF01475">
    <property type="entry name" value="FUR"/>
    <property type="match status" value="1"/>
</dbReference>
<dbReference type="GO" id="GO:0008270">
    <property type="term" value="F:zinc ion binding"/>
    <property type="evidence" value="ECO:0007669"/>
    <property type="project" value="TreeGrafter"/>
</dbReference>
<evidence type="ECO:0000256" key="7">
    <source>
        <dbReference type="ARBA" id="ARBA00022723"/>
    </source>
</evidence>
<feature type="binding site" evidence="12">
    <location>
        <position position="105"/>
    </location>
    <ligand>
        <name>Zn(2+)</name>
        <dbReference type="ChEBI" id="CHEBI:29105"/>
    </ligand>
</feature>
<feature type="binding site" evidence="13">
    <location>
        <position position="101"/>
    </location>
    <ligand>
        <name>Fe cation</name>
        <dbReference type="ChEBI" id="CHEBI:24875"/>
    </ligand>
</feature>
<comment type="similarity">
    <text evidence="2">Belongs to the Fur family.</text>
</comment>
<dbReference type="SUPFAM" id="SSF46785">
    <property type="entry name" value="Winged helix' DNA-binding domain"/>
    <property type="match status" value="1"/>
</dbReference>
<reference evidence="14 15" key="1">
    <citation type="submission" date="2017-10" db="EMBL/GenBank/DDBJ databases">
        <title>Draft genome of Longibacter Salinarum.</title>
        <authorList>
            <person name="Goh K.M."/>
            <person name="Shamsir M.S."/>
            <person name="Lim S.W."/>
        </authorList>
    </citation>
    <scope>NUCLEOTIDE SEQUENCE [LARGE SCALE GENOMIC DNA]</scope>
    <source>
        <strain evidence="14 15">KCTC 52045</strain>
    </source>
</reference>
<dbReference type="Gene3D" id="3.30.1490.190">
    <property type="match status" value="1"/>
</dbReference>
<evidence type="ECO:0000256" key="3">
    <source>
        <dbReference type="ARBA" id="ARBA00011738"/>
    </source>
</evidence>
<evidence type="ECO:0000256" key="5">
    <source>
        <dbReference type="ARBA" id="ARBA00022490"/>
    </source>
</evidence>
<dbReference type="InterPro" id="IPR036390">
    <property type="entry name" value="WH_DNA-bd_sf"/>
</dbReference>
<feature type="binding site" evidence="12">
    <location>
        <position position="150"/>
    </location>
    <ligand>
        <name>Zn(2+)</name>
        <dbReference type="ChEBI" id="CHEBI:29105"/>
    </ligand>
</feature>
<keyword evidence="6" id="KW-0678">Repressor</keyword>
<evidence type="ECO:0000256" key="12">
    <source>
        <dbReference type="PIRSR" id="PIRSR602481-1"/>
    </source>
</evidence>
<keyword evidence="10" id="KW-0238">DNA-binding</keyword>
<evidence type="ECO:0000256" key="1">
    <source>
        <dbReference type="ARBA" id="ARBA00004496"/>
    </source>
</evidence>
<evidence type="ECO:0000256" key="4">
    <source>
        <dbReference type="ARBA" id="ARBA00020910"/>
    </source>
</evidence>
<dbReference type="GO" id="GO:0000976">
    <property type="term" value="F:transcription cis-regulatory region binding"/>
    <property type="evidence" value="ECO:0007669"/>
    <property type="project" value="TreeGrafter"/>
</dbReference>
<evidence type="ECO:0000313" key="15">
    <source>
        <dbReference type="Proteomes" id="UP000220102"/>
    </source>
</evidence>
<evidence type="ECO:0000256" key="8">
    <source>
        <dbReference type="ARBA" id="ARBA00022833"/>
    </source>
</evidence>
<dbReference type="InterPro" id="IPR043135">
    <property type="entry name" value="Fur_C"/>
</dbReference>
<evidence type="ECO:0000256" key="13">
    <source>
        <dbReference type="PIRSR" id="PIRSR602481-2"/>
    </source>
</evidence>
<gene>
    <name evidence="14" type="ORF">CRI94_14880</name>
</gene>
<dbReference type="GO" id="GO:0003700">
    <property type="term" value="F:DNA-binding transcription factor activity"/>
    <property type="evidence" value="ECO:0007669"/>
    <property type="project" value="InterPro"/>
</dbReference>
<dbReference type="GO" id="GO:0005829">
    <property type="term" value="C:cytosol"/>
    <property type="evidence" value="ECO:0007669"/>
    <property type="project" value="TreeGrafter"/>
</dbReference>
<feature type="binding site" evidence="12">
    <location>
        <position position="145"/>
    </location>
    <ligand>
        <name>Zn(2+)</name>
        <dbReference type="ChEBI" id="CHEBI:29105"/>
    </ligand>
</feature>
<dbReference type="InterPro" id="IPR002481">
    <property type="entry name" value="FUR"/>
</dbReference>
<dbReference type="PANTHER" id="PTHR33202">
    <property type="entry name" value="ZINC UPTAKE REGULATION PROTEIN"/>
    <property type="match status" value="1"/>
</dbReference>
<evidence type="ECO:0000256" key="2">
    <source>
        <dbReference type="ARBA" id="ARBA00007957"/>
    </source>
</evidence>
<evidence type="ECO:0000256" key="6">
    <source>
        <dbReference type="ARBA" id="ARBA00022491"/>
    </source>
</evidence>
<organism evidence="14 15">
    <name type="scientific">Longibacter salinarum</name>
    <dbReference type="NCBI Taxonomy" id="1850348"/>
    <lineage>
        <taxon>Bacteria</taxon>
        <taxon>Pseudomonadati</taxon>
        <taxon>Rhodothermota</taxon>
        <taxon>Rhodothermia</taxon>
        <taxon>Rhodothermales</taxon>
        <taxon>Salisaetaceae</taxon>
        <taxon>Longibacter</taxon>
    </lineage>
</organism>
<keyword evidence="13" id="KW-0408">Iron</keyword>